<feature type="region of interest" description="Disordered" evidence="1">
    <location>
        <begin position="11"/>
        <end position="33"/>
    </location>
</feature>
<dbReference type="GeneID" id="77928338"/>
<dbReference type="EMBL" id="MT024872">
    <property type="protein sequence ID" value="QIN94762.1"/>
    <property type="molecule type" value="Genomic_DNA"/>
</dbReference>
<sequence>MNGFLGNTPFTTTGSNGIPPANPGRGPGQLDASGKAGKAFMKAIDSLSFDANIFAYYVVAQCRGILRKRLLQVVFAIIRSLADHYDSGDMDEETTNAKRLMDTMAVYGMDGENP</sequence>
<gene>
    <name evidence="2" type="primary">239</name>
    <name evidence="2" type="ORF">SEA_MUNTAHA_239</name>
</gene>
<reference evidence="2 3" key="1">
    <citation type="submission" date="2020-02" db="EMBL/GenBank/DDBJ databases">
        <authorList>
            <person name="Yaqubi I.B."/>
            <person name="Almaguer A.N."/>
            <person name="Torres S.A."/>
            <person name="Nayek S."/>
            <person name="Bhuiyan S."/>
            <person name="Hughes L.E."/>
            <person name="Garlena R.A."/>
            <person name="Russell D.A."/>
            <person name="Pope W.H."/>
            <person name="Jacobs-Sera D."/>
            <person name="Hatfull G.F."/>
        </authorList>
    </citation>
    <scope>NUCLEOTIDE SEQUENCE [LARGE SCALE GENOMIC DNA]</scope>
</reference>
<proteinExistence type="predicted"/>
<dbReference type="KEGG" id="vg:77928338"/>
<dbReference type="RefSeq" id="YP_010652518.1">
    <property type="nucleotide sequence ID" value="NC_070786.1"/>
</dbReference>
<accession>A0A6G8R3J3</accession>
<protein>
    <submittedName>
        <fullName evidence="2">Uncharacterized protein</fullName>
    </submittedName>
</protein>
<name>A0A6G8R3J3_9CAUD</name>
<dbReference type="Proteomes" id="UP000503454">
    <property type="component" value="Segment"/>
</dbReference>
<evidence type="ECO:0000313" key="2">
    <source>
        <dbReference type="EMBL" id="QIN94762.1"/>
    </source>
</evidence>
<evidence type="ECO:0000256" key="1">
    <source>
        <dbReference type="SAM" id="MobiDB-lite"/>
    </source>
</evidence>
<keyword evidence="3" id="KW-1185">Reference proteome</keyword>
<organism evidence="2 3">
    <name type="scientific">Streptomyces phage Muntaha</name>
    <dbReference type="NCBI Taxonomy" id="2713269"/>
    <lineage>
        <taxon>Viruses</taxon>
        <taxon>Duplodnaviria</taxon>
        <taxon>Heunggongvirae</taxon>
        <taxon>Uroviricota</taxon>
        <taxon>Caudoviricetes</taxon>
        <taxon>Stanwilliamsviridae</taxon>
        <taxon>Loccivirinae</taxon>
        <taxon>Wakandavirus</taxon>
        <taxon>Wakandavirus muntaha</taxon>
    </lineage>
</organism>
<evidence type="ECO:0000313" key="3">
    <source>
        <dbReference type="Proteomes" id="UP000503454"/>
    </source>
</evidence>